<protein>
    <recommendedName>
        <fullName evidence="4">Type 2A phosphatase activator TIP41</fullName>
    </recommendedName>
</protein>
<dbReference type="GO" id="GO:0005829">
    <property type="term" value="C:cytosol"/>
    <property type="evidence" value="ECO:0007669"/>
    <property type="project" value="TreeGrafter"/>
</dbReference>
<evidence type="ECO:0000256" key="1">
    <source>
        <dbReference type="ARBA" id="ARBA00006658"/>
    </source>
</evidence>
<dbReference type="HOGENOM" id="CLU_039187_1_0_1"/>
<dbReference type="Pfam" id="PF04176">
    <property type="entry name" value="TIP41"/>
    <property type="match status" value="1"/>
</dbReference>
<dbReference type="GO" id="GO:0031929">
    <property type="term" value="P:TOR signaling"/>
    <property type="evidence" value="ECO:0007669"/>
    <property type="project" value="TreeGrafter"/>
</dbReference>
<dbReference type="OrthoDB" id="10253878at2759"/>
<dbReference type="InParanoid" id="A0A067LYE0"/>
<accession>A0A067LYE0</accession>
<reference evidence="3" key="1">
    <citation type="journal article" date="2014" name="Proc. Natl. Acad. Sci. U.S.A.">
        <title>Extensive sampling of basidiomycete genomes demonstrates inadequacy of the white-rot/brown-rot paradigm for wood decay fungi.</title>
        <authorList>
            <person name="Riley R."/>
            <person name="Salamov A.A."/>
            <person name="Brown D.W."/>
            <person name="Nagy L.G."/>
            <person name="Floudas D."/>
            <person name="Held B.W."/>
            <person name="Levasseur A."/>
            <person name="Lombard V."/>
            <person name="Morin E."/>
            <person name="Otillar R."/>
            <person name="Lindquist E.A."/>
            <person name="Sun H."/>
            <person name="LaButti K.M."/>
            <person name="Schmutz J."/>
            <person name="Jabbour D."/>
            <person name="Luo H."/>
            <person name="Baker S.E."/>
            <person name="Pisabarro A.G."/>
            <person name="Walton J.D."/>
            <person name="Blanchette R.A."/>
            <person name="Henrissat B."/>
            <person name="Martin F."/>
            <person name="Cullen D."/>
            <person name="Hibbett D.S."/>
            <person name="Grigoriev I.V."/>
        </authorList>
    </citation>
    <scope>NUCLEOTIDE SEQUENCE [LARGE SCALE GENOMIC DNA]</scope>
    <source>
        <strain evidence="3">FD-172 SS1</strain>
    </source>
</reference>
<dbReference type="AlphaFoldDB" id="A0A067LYE0"/>
<evidence type="ECO:0000313" key="2">
    <source>
        <dbReference type="EMBL" id="KDQ08259.1"/>
    </source>
</evidence>
<dbReference type="Proteomes" id="UP000027195">
    <property type="component" value="Unassembled WGS sequence"/>
</dbReference>
<dbReference type="InterPro" id="IPR051330">
    <property type="entry name" value="Phosphatase_reg/MetRdx"/>
</dbReference>
<sequence>MSSAEAIPPHDLDNTPNSSSIKIHSWRLTSKTLPISNASEINAAQDVLGGLPLPEMTFGNNALVLKEEKSGWEYVFDAVGALRGVRLGEFQDGDGGVKVGYAKEWLQSRTDPSSQTPLSYTVAAKPFDWTYTTTYSGHTAPNSPPQLEFRPADPSNRNHQIPLAQLTRPDPILFYSEITLFEDELHDNGSSTFSVRVRVMPTCLFLLARLLLRVDGVLFRMHDTRIYHDFSTSPPLILKETGGWELPYNVVKRHLPSPDLSPLTDPQFVAKVLTTSSVEKTQKEGAQTGWRGLGSTYEVLELTSGHQGQGS</sequence>
<evidence type="ECO:0000313" key="3">
    <source>
        <dbReference type="Proteomes" id="UP000027195"/>
    </source>
</evidence>
<comment type="similarity">
    <text evidence="1">Belongs to the TIP41 family.</text>
</comment>
<evidence type="ECO:0008006" key="4">
    <source>
        <dbReference type="Google" id="ProtNLM"/>
    </source>
</evidence>
<dbReference type="FunCoup" id="A0A067LYE0">
    <property type="interactions" value="561"/>
</dbReference>
<organism evidence="2 3">
    <name type="scientific">Botryobasidium botryosum (strain FD-172 SS1)</name>
    <dbReference type="NCBI Taxonomy" id="930990"/>
    <lineage>
        <taxon>Eukaryota</taxon>
        <taxon>Fungi</taxon>
        <taxon>Dikarya</taxon>
        <taxon>Basidiomycota</taxon>
        <taxon>Agaricomycotina</taxon>
        <taxon>Agaricomycetes</taxon>
        <taxon>Cantharellales</taxon>
        <taxon>Botryobasidiaceae</taxon>
        <taxon>Botryobasidium</taxon>
    </lineage>
</organism>
<dbReference type="STRING" id="930990.A0A067LYE0"/>
<gene>
    <name evidence="2" type="ORF">BOTBODRAFT_59464</name>
</gene>
<name>A0A067LYE0_BOTB1</name>
<dbReference type="EMBL" id="KL198093">
    <property type="protein sequence ID" value="KDQ08259.1"/>
    <property type="molecule type" value="Genomic_DNA"/>
</dbReference>
<dbReference type="PANTHER" id="PTHR21021">
    <property type="entry name" value="GAF/PUTATIVE CYTOSKELETAL PROTEIN"/>
    <property type="match status" value="1"/>
</dbReference>
<proteinExistence type="inferred from homology"/>
<dbReference type="InterPro" id="IPR007303">
    <property type="entry name" value="TIP41-like"/>
</dbReference>
<dbReference type="PANTHER" id="PTHR21021:SF16">
    <property type="entry name" value="TIP41-LIKE PROTEIN"/>
    <property type="match status" value="1"/>
</dbReference>
<keyword evidence="3" id="KW-1185">Reference proteome</keyword>